<keyword evidence="1" id="KW-0175">Coiled coil</keyword>
<accession>A0A9P0FII7</accession>
<gene>
    <name evidence="2" type="ORF">MELIAE_LOCUS7392</name>
</gene>
<dbReference type="EMBL" id="OV121136">
    <property type="protein sequence ID" value="CAH0556455.1"/>
    <property type="molecule type" value="Genomic_DNA"/>
</dbReference>
<evidence type="ECO:0008006" key="4">
    <source>
        <dbReference type="Google" id="ProtNLM"/>
    </source>
</evidence>
<dbReference type="Proteomes" id="UP001154078">
    <property type="component" value="Chromosome 5"/>
</dbReference>
<proteinExistence type="predicted"/>
<dbReference type="OrthoDB" id="6783106at2759"/>
<evidence type="ECO:0000256" key="1">
    <source>
        <dbReference type="SAM" id="Coils"/>
    </source>
</evidence>
<evidence type="ECO:0000313" key="2">
    <source>
        <dbReference type="EMBL" id="CAH0556455.1"/>
    </source>
</evidence>
<sequence>MAECIDFLIRFQSTEPRIHLLYCSWTELLCTFMSKFIKKSELTDDHKADAKAMSGIDVNQNKNHIDVNQLKIGVNAKRLFTSSNIDGQTEYKMRTDFKKCYVKFTDYLSKKLPLDSTLLKDLQYINPAPEFRSSSKAGPAFQRIALNIGACMEANLVHCFHLKSNLSVNSFADLIKGQFIKYQNETIPESWYYDKVAEKYKSIDHYWTKVLTFRNAEGAIKYEQLAYLSLTAITLSHGNAIPERGFSINKNILTDKHALKEDTIVALRIVKDSIKSVEEIVNFNINRKLLNLCANARSKYLLVLENKKKLEEEKRINTARLQKEKEDQKMRDKLKRKQNTELEDLEKFLISKEMELKIANNLIDEGNKKLEKCVSTQNKSLQKKDVMEAQTMISMGLEKARNTKSEIEKINTKKHELLKNLAKKQR</sequence>
<dbReference type="AlphaFoldDB" id="A0A9P0FII7"/>
<feature type="coiled-coil region" evidence="1">
    <location>
        <begin position="293"/>
        <end position="343"/>
    </location>
</feature>
<name>A0A9P0FII7_BRAAE</name>
<reference evidence="2" key="1">
    <citation type="submission" date="2021-12" db="EMBL/GenBank/DDBJ databases">
        <authorList>
            <person name="King R."/>
        </authorList>
    </citation>
    <scope>NUCLEOTIDE SEQUENCE</scope>
</reference>
<organism evidence="2 3">
    <name type="scientific">Brassicogethes aeneus</name>
    <name type="common">Rape pollen beetle</name>
    <name type="synonym">Meligethes aeneus</name>
    <dbReference type="NCBI Taxonomy" id="1431903"/>
    <lineage>
        <taxon>Eukaryota</taxon>
        <taxon>Metazoa</taxon>
        <taxon>Ecdysozoa</taxon>
        <taxon>Arthropoda</taxon>
        <taxon>Hexapoda</taxon>
        <taxon>Insecta</taxon>
        <taxon>Pterygota</taxon>
        <taxon>Neoptera</taxon>
        <taxon>Endopterygota</taxon>
        <taxon>Coleoptera</taxon>
        <taxon>Polyphaga</taxon>
        <taxon>Cucujiformia</taxon>
        <taxon>Nitidulidae</taxon>
        <taxon>Meligethinae</taxon>
        <taxon>Brassicogethes</taxon>
    </lineage>
</organism>
<protein>
    <recommendedName>
        <fullName evidence="4">HAT C-terminal dimerisation domain-containing protein</fullName>
    </recommendedName>
</protein>
<evidence type="ECO:0000313" key="3">
    <source>
        <dbReference type="Proteomes" id="UP001154078"/>
    </source>
</evidence>
<keyword evidence="3" id="KW-1185">Reference proteome</keyword>